<feature type="region of interest" description="Disordered" evidence="8">
    <location>
        <begin position="1"/>
        <end position="42"/>
    </location>
</feature>
<dbReference type="SUPFAM" id="SSF55811">
    <property type="entry name" value="Nudix"/>
    <property type="match status" value="1"/>
</dbReference>
<comment type="cofactor">
    <cofactor evidence="2">
        <name>Zn(2+)</name>
        <dbReference type="ChEBI" id="CHEBI:29105"/>
    </cofactor>
</comment>
<dbReference type="VEuPathDB" id="AmoebaDB:NAEGRDRAFT_49655"/>
<dbReference type="AlphaFoldDB" id="D2VHU3"/>
<dbReference type="GO" id="GO:0046872">
    <property type="term" value="F:metal ion binding"/>
    <property type="evidence" value="ECO:0007669"/>
    <property type="project" value="UniProtKB-KW"/>
</dbReference>
<comment type="catalytic activity">
    <reaction evidence="7">
        <text>a 5'-end NAD(+)-phospho-ribonucleoside in mRNA + H2O = a 5'-end phospho-adenosine-phospho-ribonucleoside in mRNA + beta-nicotinamide D-ribonucleotide + 2 H(+)</text>
        <dbReference type="Rhea" id="RHEA:60876"/>
        <dbReference type="Rhea" id="RHEA-COMP:15698"/>
        <dbReference type="Rhea" id="RHEA-COMP:15719"/>
        <dbReference type="ChEBI" id="CHEBI:14649"/>
        <dbReference type="ChEBI" id="CHEBI:15377"/>
        <dbReference type="ChEBI" id="CHEBI:15378"/>
        <dbReference type="ChEBI" id="CHEBI:144029"/>
        <dbReference type="ChEBI" id="CHEBI:144051"/>
    </reaction>
    <physiologicalReaction direction="left-to-right" evidence="7">
        <dbReference type="Rhea" id="RHEA:60877"/>
    </physiologicalReaction>
</comment>
<evidence type="ECO:0000256" key="4">
    <source>
        <dbReference type="ARBA" id="ARBA00022723"/>
    </source>
</evidence>
<keyword evidence="5" id="KW-0378">Hydrolase</keyword>
<keyword evidence="4" id="KW-0479">Metal-binding</keyword>
<dbReference type="PANTHER" id="PTHR42904:SF6">
    <property type="entry name" value="NAD-CAPPED RNA HYDROLASE NUDT12"/>
    <property type="match status" value="1"/>
</dbReference>
<dbReference type="GO" id="GO:0019677">
    <property type="term" value="P:NAD+ catabolic process"/>
    <property type="evidence" value="ECO:0007669"/>
    <property type="project" value="TreeGrafter"/>
</dbReference>
<dbReference type="GO" id="GO:0006742">
    <property type="term" value="P:NADP+ catabolic process"/>
    <property type="evidence" value="ECO:0007669"/>
    <property type="project" value="TreeGrafter"/>
</dbReference>
<accession>D2VHU3</accession>
<feature type="compositionally biased region" description="Basic and acidic residues" evidence="8">
    <location>
        <begin position="20"/>
        <end position="29"/>
    </location>
</feature>
<dbReference type="EMBL" id="GG738872">
    <property type="protein sequence ID" value="EFC43652.1"/>
    <property type="molecule type" value="Genomic_DNA"/>
</dbReference>
<dbReference type="GO" id="GO:0005829">
    <property type="term" value="C:cytosol"/>
    <property type="evidence" value="ECO:0007669"/>
    <property type="project" value="TreeGrafter"/>
</dbReference>
<dbReference type="OrthoDB" id="447842at2759"/>
<dbReference type="CDD" id="cd18884">
    <property type="entry name" value="NUDIX_Hydrolase"/>
    <property type="match status" value="1"/>
</dbReference>
<dbReference type="PROSITE" id="PS51462">
    <property type="entry name" value="NUDIX"/>
    <property type="match status" value="1"/>
</dbReference>
<gene>
    <name evidence="10" type="ORF">NAEGRDRAFT_49655</name>
</gene>
<evidence type="ECO:0000256" key="8">
    <source>
        <dbReference type="SAM" id="MobiDB-lite"/>
    </source>
</evidence>
<dbReference type="Pfam" id="PF00293">
    <property type="entry name" value="NUDIX"/>
    <property type="match status" value="1"/>
</dbReference>
<evidence type="ECO:0000313" key="10">
    <source>
        <dbReference type="EMBL" id="EFC43652.1"/>
    </source>
</evidence>
<comment type="similarity">
    <text evidence="3">Belongs to the Nudix hydrolase family. NudC subfamily.</text>
</comment>
<keyword evidence="6" id="KW-0460">Magnesium</keyword>
<dbReference type="KEGG" id="ngr:NAEGRDRAFT_49655"/>
<dbReference type="PANTHER" id="PTHR42904">
    <property type="entry name" value="NUDIX HYDROLASE, NUDC SUBFAMILY"/>
    <property type="match status" value="1"/>
</dbReference>
<evidence type="ECO:0000256" key="1">
    <source>
        <dbReference type="ARBA" id="ARBA00001946"/>
    </source>
</evidence>
<evidence type="ECO:0000259" key="9">
    <source>
        <dbReference type="PROSITE" id="PS51462"/>
    </source>
</evidence>
<evidence type="ECO:0000256" key="2">
    <source>
        <dbReference type="ARBA" id="ARBA00001947"/>
    </source>
</evidence>
<dbReference type="Proteomes" id="UP000006671">
    <property type="component" value="Unassembled WGS sequence"/>
</dbReference>
<name>D2VHU3_NAEGR</name>
<sequence>MNEKTIPKIASSSSSLENEELNKLIEKLPNHQQPSSPRGSKPSEVFKRMVCPSCGYTFYNNPIPVVAAIVEWRDHEHVVLIQNKTWPENWYGLVSGFIEAKEAPLDACKREIKEELGLSNIEVSEKDLIGVYNFPLRNELIIVYHVQVLSNGTDKDEQICIDKDELSDYQMVKIDKLRPWKAATGYGLRDWLIKIGVTHNADNFVDPFKKGESVVDKATASKL</sequence>
<evidence type="ECO:0000256" key="7">
    <source>
        <dbReference type="ARBA" id="ARBA00023679"/>
    </source>
</evidence>
<dbReference type="InterPro" id="IPR000086">
    <property type="entry name" value="NUDIX_hydrolase_dom"/>
</dbReference>
<organism evidence="11">
    <name type="scientific">Naegleria gruberi</name>
    <name type="common">Amoeba</name>
    <dbReference type="NCBI Taxonomy" id="5762"/>
    <lineage>
        <taxon>Eukaryota</taxon>
        <taxon>Discoba</taxon>
        <taxon>Heterolobosea</taxon>
        <taxon>Tetramitia</taxon>
        <taxon>Eutetramitia</taxon>
        <taxon>Vahlkampfiidae</taxon>
        <taxon>Naegleria</taxon>
    </lineage>
</organism>
<evidence type="ECO:0000256" key="6">
    <source>
        <dbReference type="ARBA" id="ARBA00022842"/>
    </source>
</evidence>
<reference evidence="10 11" key="1">
    <citation type="journal article" date="2010" name="Cell">
        <title>The genome of Naegleria gruberi illuminates early eukaryotic versatility.</title>
        <authorList>
            <person name="Fritz-Laylin L.K."/>
            <person name="Prochnik S.E."/>
            <person name="Ginger M.L."/>
            <person name="Dacks J.B."/>
            <person name="Carpenter M.L."/>
            <person name="Field M.C."/>
            <person name="Kuo A."/>
            <person name="Paredez A."/>
            <person name="Chapman J."/>
            <person name="Pham J."/>
            <person name="Shu S."/>
            <person name="Neupane R."/>
            <person name="Cipriano M."/>
            <person name="Mancuso J."/>
            <person name="Tu H."/>
            <person name="Salamov A."/>
            <person name="Lindquist E."/>
            <person name="Shapiro H."/>
            <person name="Lucas S."/>
            <person name="Grigoriev I.V."/>
            <person name="Cande W.Z."/>
            <person name="Fulton C."/>
            <person name="Rokhsar D.S."/>
            <person name="Dawson S.C."/>
        </authorList>
    </citation>
    <scope>NUCLEOTIDE SEQUENCE [LARGE SCALE GENOMIC DNA]</scope>
    <source>
        <strain evidence="10 11">NEG-M</strain>
    </source>
</reference>
<dbReference type="InParanoid" id="D2VHU3"/>
<dbReference type="GO" id="GO:0035529">
    <property type="term" value="F:NADH pyrophosphatase activity"/>
    <property type="evidence" value="ECO:0007669"/>
    <property type="project" value="TreeGrafter"/>
</dbReference>
<keyword evidence="11" id="KW-1185">Reference proteome</keyword>
<evidence type="ECO:0000256" key="3">
    <source>
        <dbReference type="ARBA" id="ARBA00009595"/>
    </source>
</evidence>
<dbReference type="Gene3D" id="3.90.79.10">
    <property type="entry name" value="Nucleoside Triphosphate Pyrophosphohydrolase"/>
    <property type="match status" value="1"/>
</dbReference>
<dbReference type="OMA" id="IIVYHVQ"/>
<comment type="cofactor">
    <cofactor evidence="1">
        <name>Mg(2+)</name>
        <dbReference type="ChEBI" id="CHEBI:18420"/>
    </cofactor>
</comment>
<protein>
    <submittedName>
        <fullName evidence="10">Predicted protein</fullName>
    </submittedName>
</protein>
<dbReference type="GeneID" id="8847631"/>
<dbReference type="InterPro" id="IPR020084">
    <property type="entry name" value="NUDIX_hydrolase_CS"/>
</dbReference>
<evidence type="ECO:0000313" key="11">
    <source>
        <dbReference type="Proteomes" id="UP000006671"/>
    </source>
</evidence>
<feature type="domain" description="Nudix hydrolase" evidence="9">
    <location>
        <begin position="61"/>
        <end position="194"/>
    </location>
</feature>
<proteinExistence type="inferred from homology"/>
<evidence type="ECO:0000256" key="5">
    <source>
        <dbReference type="ARBA" id="ARBA00022801"/>
    </source>
</evidence>
<dbReference type="RefSeq" id="XP_002676396.1">
    <property type="nucleotide sequence ID" value="XM_002676350.1"/>
</dbReference>
<dbReference type="InterPro" id="IPR015797">
    <property type="entry name" value="NUDIX_hydrolase-like_dom_sf"/>
</dbReference>
<dbReference type="InterPro" id="IPR050241">
    <property type="entry name" value="NAD-cap_RNA_hydrolase_NudC"/>
</dbReference>
<dbReference type="PROSITE" id="PS00893">
    <property type="entry name" value="NUDIX_BOX"/>
    <property type="match status" value="1"/>
</dbReference>